<feature type="non-terminal residue" evidence="1">
    <location>
        <position position="134"/>
    </location>
</feature>
<dbReference type="EMBL" id="KF123831">
    <property type="protein sequence ID" value="AIA91140.1"/>
    <property type="molecule type" value="Genomic_DNA"/>
</dbReference>
<name>A0A060CDN1_9EURY</name>
<dbReference type="InterPro" id="IPR029044">
    <property type="entry name" value="Nucleotide-diphossugar_trans"/>
</dbReference>
<dbReference type="SUPFAM" id="SSF53448">
    <property type="entry name" value="Nucleotide-diphospho-sugar transferases"/>
    <property type="match status" value="1"/>
</dbReference>
<evidence type="ECO:0000313" key="1">
    <source>
        <dbReference type="EMBL" id="AIA91140.1"/>
    </source>
</evidence>
<proteinExistence type="predicted"/>
<protein>
    <submittedName>
        <fullName evidence="1">CAZy families GT2 protein</fullName>
    </submittedName>
</protein>
<organism evidence="1">
    <name type="scientific">uncultured Methanocaldococcus sp</name>
    <dbReference type="NCBI Taxonomy" id="328406"/>
    <lineage>
        <taxon>Archaea</taxon>
        <taxon>Methanobacteriati</taxon>
        <taxon>Methanobacteriota</taxon>
        <taxon>Methanomada group</taxon>
        <taxon>Methanococci</taxon>
        <taxon>Methanococcales</taxon>
        <taxon>Methanocaldococcaceae</taxon>
        <taxon>Methanocaldococcus</taxon>
        <taxon>environmental samples</taxon>
    </lineage>
</organism>
<accession>A0A060CDN1</accession>
<dbReference type="AlphaFoldDB" id="A0A060CDN1"/>
<reference evidence="1" key="1">
    <citation type="journal article" date="2013" name="Environ. Microbiol.">
        <title>Seasonally variable intestinal metagenomes of the red palm weevil (Rhynchophorus ferrugineus).</title>
        <authorList>
            <person name="Jia S."/>
            <person name="Zhang X."/>
            <person name="Zhang G."/>
            <person name="Yin A."/>
            <person name="Zhang S."/>
            <person name="Li F."/>
            <person name="Wang L."/>
            <person name="Zhao D."/>
            <person name="Yun Q."/>
            <person name="Tala"/>
            <person name="Wang J."/>
            <person name="Sun G."/>
            <person name="Baabdullah M."/>
            <person name="Yu X."/>
            <person name="Hu S."/>
            <person name="Al-Mssallem I.S."/>
            <person name="Yu J."/>
        </authorList>
    </citation>
    <scope>NUCLEOTIDE SEQUENCE</scope>
</reference>
<dbReference type="Gene3D" id="3.90.550.10">
    <property type="entry name" value="Spore Coat Polysaccharide Biosynthesis Protein SpsA, Chain A"/>
    <property type="match status" value="1"/>
</dbReference>
<sequence length="134" mass="15268">MMFLDSDDVLFPTKVEKQVNYLLAHPDVAIVLCGFRRLDNNGNRIADVYLDSTRVSVLESILESGLSGLFPPLVAMIRRDKIPADLRFDETLPAREEQDFWLQCAVAQCRFAAQKEILCEFYATPDSRGQNIDR</sequence>